<evidence type="ECO:0000256" key="2">
    <source>
        <dbReference type="SAM" id="Phobius"/>
    </source>
</evidence>
<keyword evidence="2" id="KW-0472">Membrane</keyword>
<feature type="compositionally biased region" description="Basic and acidic residues" evidence="1">
    <location>
        <begin position="372"/>
        <end position="398"/>
    </location>
</feature>
<dbReference type="Gene3D" id="3.30.420.380">
    <property type="match status" value="1"/>
</dbReference>
<evidence type="ECO:0000313" key="3">
    <source>
        <dbReference type="EMBL" id="QBB71798.1"/>
    </source>
</evidence>
<organism evidence="3 4">
    <name type="scientific">Pseudolysobacter antarcticus</name>
    <dbReference type="NCBI Taxonomy" id="2511995"/>
    <lineage>
        <taxon>Bacteria</taxon>
        <taxon>Pseudomonadati</taxon>
        <taxon>Pseudomonadota</taxon>
        <taxon>Gammaproteobacteria</taxon>
        <taxon>Lysobacterales</taxon>
        <taxon>Rhodanobacteraceae</taxon>
        <taxon>Pseudolysobacter</taxon>
    </lineage>
</organism>
<dbReference type="Pfam" id="PF05137">
    <property type="entry name" value="PilN"/>
    <property type="match status" value="1"/>
</dbReference>
<evidence type="ECO:0000313" key="4">
    <source>
        <dbReference type="Proteomes" id="UP000291562"/>
    </source>
</evidence>
<dbReference type="InterPro" id="IPR007813">
    <property type="entry name" value="PilN"/>
</dbReference>
<dbReference type="PANTHER" id="PTHR40278">
    <property type="entry name" value="DNA UTILIZATION PROTEIN HOFN"/>
    <property type="match status" value="1"/>
</dbReference>
<dbReference type="PANTHER" id="PTHR40278:SF1">
    <property type="entry name" value="DNA UTILIZATION PROTEIN HOFN"/>
    <property type="match status" value="1"/>
</dbReference>
<dbReference type="KEGG" id="xbc:ELE36_16345"/>
<dbReference type="InterPro" id="IPR052534">
    <property type="entry name" value="Extracell_DNA_Util/SecSys_Comp"/>
</dbReference>
<dbReference type="Proteomes" id="UP000291562">
    <property type="component" value="Chromosome"/>
</dbReference>
<keyword evidence="4" id="KW-1185">Reference proteome</keyword>
<feature type="region of interest" description="Disordered" evidence="1">
    <location>
        <begin position="372"/>
        <end position="410"/>
    </location>
</feature>
<evidence type="ECO:0000256" key="1">
    <source>
        <dbReference type="SAM" id="MobiDB-lite"/>
    </source>
</evidence>
<keyword evidence="2" id="KW-0812">Transmembrane</keyword>
<accession>A0A411HMU0</accession>
<protein>
    <submittedName>
        <fullName evidence="3">Fimbrial assembly protein</fullName>
    </submittedName>
</protein>
<name>A0A411HMU0_9GAMM</name>
<dbReference type="SUPFAM" id="SSF53067">
    <property type="entry name" value="Actin-like ATPase domain"/>
    <property type="match status" value="1"/>
</dbReference>
<keyword evidence="2" id="KW-1133">Transmembrane helix</keyword>
<dbReference type="InterPro" id="IPR043129">
    <property type="entry name" value="ATPase_NBD"/>
</dbReference>
<feature type="transmembrane region" description="Helical" evidence="2">
    <location>
        <begin position="224"/>
        <end position="243"/>
    </location>
</feature>
<proteinExistence type="predicted"/>
<dbReference type="AlphaFoldDB" id="A0A411HMU0"/>
<sequence length="410" mass="45672">MMTPTDQLKKGLVQLRTRYAKTPLPGFFSWWGGELFAFLPERWRAALGERGEALLLERNPGELVLWRQSGNRISEHGRIALELTPEQQQDNFARLRNAVADPNLRVYFCISRARTLHRNLWLPTAAEDNLRQVLAFEMDRQTPFKADQVYFDYQAGARDAAGRNLSVDLTVVPRGVLDNELAALATTGAVLDGVDCWRDQPGSGRAGLNLLPQDRRAKRRDMRLRLNLALAAAAILLLLVVMVQSLSNRAQAVAAMTEEVDKANKDAKQVSDLRRTLQDTITSANFLSRKKAETPNMVALLDDLSRRLPDDTFLERLNVDEKGKLEIQGQSAIAAKLIDTLKQSDVIADPSFQGQIQPDPRTKKERFDLIAQLRPRDFKSDKPAIDAAKSKSKPDAAAKGEANAPDAGSK</sequence>
<reference evidence="3 4" key="1">
    <citation type="submission" date="2019-01" db="EMBL/GenBank/DDBJ databases">
        <title>Pseudolysobacter antarctica gen. nov., sp. nov., isolated from Fildes Peninsula, Antarctica.</title>
        <authorList>
            <person name="Wei Z."/>
            <person name="Peng F."/>
        </authorList>
    </citation>
    <scope>NUCLEOTIDE SEQUENCE [LARGE SCALE GENOMIC DNA]</scope>
    <source>
        <strain evidence="3 4">AQ6-296</strain>
    </source>
</reference>
<dbReference type="EMBL" id="CP035704">
    <property type="protein sequence ID" value="QBB71798.1"/>
    <property type="molecule type" value="Genomic_DNA"/>
</dbReference>
<gene>
    <name evidence="3" type="ORF">ELE36_16345</name>
</gene>